<accession>A0A7T2YWN6</accession>
<dbReference type="KEGG" id="dla:I6G47_10850"/>
<dbReference type="Proteomes" id="UP000595064">
    <property type="component" value="Chromosome"/>
</dbReference>
<proteinExistence type="predicted"/>
<name>A0A7T2YWN6_9BURK</name>
<evidence type="ECO:0000313" key="1">
    <source>
        <dbReference type="EMBL" id="QPS83525.1"/>
    </source>
</evidence>
<keyword evidence="2" id="KW-1185">Reference proteome</keyword>
<protein>
    <submittedName>
        <fullName evidence="1">Uncharacterized protein</fullName>
    </submittedName>
</protein>
<organism evidence="1 2">
    <name type="scientific">Delftia lacustris</name>
    <dbReference type="NCBI Taxonomy" id="558537"/>
    <lineage>
        <taxon>Bacteria</taxon>
        <taxon>Pseudomonadati</taxon>
        <taxon>Pseudomonadota</taxon>
        <taxon>Betaproteobacteria</taxon>
        <taxon>Burkholderiales</taxon>
        <taxon>Comamonadaceae</taxon>
        <taxon>Delftia</taxon>
    </lineage>
</organism>
<reference evidence="1 2" key="1">
    <citation type="submission" date="2020-12" db="EMBL/GenBank/DDBJ databases">
        <title>FDA dAtabase for Regulatory Grade micrObial Sequences (FDA-ARGOS): Supporting development and validation of Infectious Disease Dx tests.</title>
        <authorList>
            <person name="Sproer C."/>
            <person name="Gronow S."/>
            <person name="Severitt S."/>
            <person name="Schroder I."/>
            <person name="Tallon L."/>
            <person name="Sadzewicz L."/>
            <person name="Zhao X."/>
            <person name="Boylan J."/>
            <person name="Ott S."/>
            <person name="Bowen H."/>
            <person name="Vavikolanu K."/>
            <person name="Mehta A."/>
            <person name="Aluvathingal J."/>
            <person name="Nadendla S."/>
            <person name="Lowell S."/>
            <person name="Myers T."/>
            <person name="Yan Y."/>
            <person name="Sichtig H."/>
        </authorList>
    </citation>
    <scope>NUCLEOTIDE SEQUENCE [LARGE SCALE GENOMIC DNA]</scope>
    <source>
        <strain evidence="1 2">FDAARGOS_890</strain>
    </source>
</reference>
<sequence>MEQATELEYLQWFYANADFGPADSDVRSWLDSRFVAETDKKLPEGYGAEE</sequence>
<gene>
    <name evidence="1" type="ORF">I6G47_10850</name>
</gene>
<evidence type="ECO:0000313" key="2">
    <source>
        <dbReference type="Proteomes" id="UP000595064"/>
    </source>
</evidence>
<dbReference type="EMBL" id="CP065748">
    <property type="protein sequence ID" value="QPS83525.1"/>
    <property type="molecule type" value="Genomic_DNA"/>
</dbReference>
<dbReference type="AlphaFoldDB" id="A0A7T2YWN6"/>
<dbReference type="RefSeq" id="WP_016454450.1">
    <property type="nucleotide sequence ID" value="NZ_CP065748.1"/>
</dbReference>